<dbReference type="InterPro" id="IPR023397">
    <property type="entry name" value="SAM-dep_MeTrfase_MraW_recog"/>
</dbReference>
<comment type="catalytic activity">
    <reaction evidence="7">
        <text>cytidine(1402) in 16S rRNA + S-adenosyl-L-methionine = N(4)-methylcytidine(1402) in 16S rRNA + S-adenosyl-L-homocysteine + H(+)</text>
        <dbReference type="Rhea" id="RHEA:42928"/>
        <dbReference type="Rhea" id="RHEA-COMP:10286"/>
        <dbReference type="Rhea" id="RHEA-COMP:10287"/>
        <dbReference type="ChEBI" id="CHEBI:15378"/>
        <dbReference type="ChEBI" id="CHEBI:57856"/>
        <dbReference type="ChEBI" id="CHEBI:59789"/>
        <dbReference type="ChEBI" id="CHEBI:74506"/>
        <dbReference type="ChEBI" id="CHEBI:82748"/>
        <dbReference type="EC" id="2.1.1.199"/>
    </reaction>
</comment>
<sequence length="313" mass="34025">MTESSSGHLAVLLEEAVAGLAIKAEGGYVDATFGRGGHSRAMLARLGPEGHLLGLDRDPSAVEAARELAAVDRRFSIEHAPFSHLESCWRAHAGNAQAQGVLMDLGVSSPQLDQAERGFGFMRDGPLDMRMDTTSGEPAGDWINTASEAELSRVFWTFGEERHARRIASRIVRERALAPLTRTTQLADLIAGVVGRREPGKHPATRCFQAIRIHVNRELDELSEALTQAVSILSPGGRLAVISFHSLEDRIVKRFMREQARGEQAPRNLPVRDLPTPGRTLSLVGKAIHASVAEVAHNPRARSAVLRVAERLA</sequence>
<dbReference type="Gene3D" id="3.40.50.150">
    <property type="entry name" value="Vaccinia Virus protein VP39"/>
    <property type="match status" value="1"/>
</dbReference>
<feature type="binding site" evidence="7">
    <location>
        <position position="82"/>
    </location>
    <ligand>
        <name>S-adenosyl-L-methionine</name>
        <dbReference type="ChEBI" id="CHEBI:59789"/>
    </ligand>
</feature>
<keyword evidence="2 7" id="KW-0963">Cytoplasm</keyword>
<dbReference type="GO" id="GO:0005737">
    <property type="term" value="C:cytoplasm"/>
    <property type="evidence" value="ECO:0007669"/>
    <property type="project" value="UniProtKB-SubCell"/>
</dbReference>
<evidence type="ECO:0000313" key="9">
    <source>
        <dbReference type="Proteomes" id="UP000095401"/>
    </source>
</evidence>
<reference evidence="9" key="1">
    <citation type="submission" date="2016-09" db="EMBL/GenBank/DDBJ databases">
        <title>Acidihalobacter prosperus F5.</title>
        <authorList>
            <person name="Khaleque H.N."/>
            <person name="Ramsay J.P."/>
            <person name="Kaksonen A.H."/>
            <person name="Boxall N.J."/>
            <person name="Watkin E.L.J."/>
        </authorList>
    </citation>
    <scope>NUCLEOTIDE SEQUENCE [LARGE SCALE GENOMIC DNA]</scope>
    <source>
        <strain evidence="9">F5</strain>
    </source>
</reference>
<keyword evidence="3 7" id="KW-0698">rRNA processing</keyword>
<evidence type="ECO:0000256" key="1">
    <source>
        <dbReference type="ARBA" id="ARBA00010396"/>
    </source>
</evidence>
<dbReference type="EMBL" id="CP017415">
    <property type="protein sequence ID" value="AOU99014.1"/>
    <property type="molecule type" value="Genomic_DNA"/>
</dbReference>
<evidence type="ECO:0000256" key="7">
    <source>
        <dbReference type="HAMAP-Rule" id="MF_01007"/>
    </source>
</evidence>
<dbReference type="RefSeq" id="WP_070079367.1">
    <property type="nucleotide sequence ID" value="NZ_CP017415.1"/>
</dbReference>
<dbReference type="GO" id="GO:0070475">
    <property type="term" value="P:rRNA base methylation"/>
    <property type="evidence" value="ECO:0007669"/>
    <property type="project" value="UniProtKB-UniRule"/>
</dbReference>
<accession>A0A1D8IRL0</accession>
<dbReference type="SUPFAM" id="SSF81799">
    <property type="entry name" value="Putative methyltransferase TM0872, insert domain"/>
    <property type="match status" value="1"/>
</dbReference>
<dbReference type="KEGG" id="aprs:BI364_14580"/>
<dbReference type="EC" id="2.1.1.199" evidence="7"/>
<evidence type="ECO:0000256" key="5">
    <source>
        <dbReference type="ARBA" id="ARBA00022679"/>
    </source>
</evidence>
<feature type="binding site" evidence="7">
    <location>
        <begin position="36"/>
        <end position="38"/>
    </location>
    <ligand>
        <name>S-adenosyl-L-methionine</name>
        <dbReference type="ChEBI" id="CHEBI:59789"/>
    </ligand>
</feature>
<evidence type="ECO:0000256" key="6">
    <source>
        <dbReference type="ARBA" id="ARBA00022691"/>
    </source>
</evidence>
<comment type="function">
    <text evidence="7">Specifically methylates the N4 position of cytidine in position 1402 (C1402) of 16S rRNA.</text>
</comment>
<comment type="similarity">
    <text evidence="1 7">Belongs to the methyltransferase superfamily. RsmH family.</text>
</comment>
<feature type="binding site" evidence="7">
    <location>
        <position position="56"/>
    </location>
    <ligand>
        <name>S-adenosyl-L-methionine</name>
        <dbReference type="ChEBI" id="CHEBI:59789"/>
    </ligand>
</feature>
<gene>
    <name evidence="7" type="primary">rsmH</name>
    <name evidence="8" type="ORF">BI364_14580</name>
</gene>
<dbReference type="InterPro" id="IPR029063">
    <property type="entry name" value="SAM-dependent_MTases_sf"/>
</dbReference>
<dbReference type="PIRSF" id="PIRSF004486">
    <property type="entry name" value="MraW"/>
    <property type="match status" value="1"/>
</dbReference>
<dbReference type="FunFam" id="1.10.150.170:FF:000001">
    <property type="entry name" value="Ribosomal RNA small subunit methyltransferase H"/>
    <property type="match status" value="1"/>
</dbReference>
<keyword evidence="6 7" id="KW-0949">S-adenosyl-L-methionine</keyword>
<name>A0A1D8IRL0_9GAMM</name>
<evidence type="ECO:0000256" key="2">
    <source>
        <dbReference type="ARBA" id="ARBA00022490"/>
    </source>
</evidence>
<dbReference type="PANTHER" id="PTHR11265:SF0">
    <property type="entry name" value="12S RRNA N4-METHYLCYTIDINE METHYLTRANSFERASE"/>
    <property type="match status" value="1"/>
</dbReference>
<dbReference type="Proteomes" id="UP000095401">
    <property type="component" value="Chromosome"/>
</dbReference>
<protein>
    <recommendedName>
        <fullName evidence="7">Ribosomal RNA small subunit methyltransferase H</fullName>
        <ecNumber evidence="7">2.1.1.199</ecNumber>
    </recommendedName>
    <alternativeName>
        <fullName evidence="7">16S rRNA m(4)C1402 methyltransferase</fullName>
    </alternativeName>
    <alternativeName>
        <fullName evidence="7">rRNA (cytosine-N(4)-)-methyltransferase RsmH</fullName>
    </alternativeName>
</protein>
<dbReference type="Pfam" id="PF01795">
    <property type="entry name" value="Methyltransf_5"/>
    <property type="match status" value="1"/>
</dbReference>
<feature type="binding site" evidence="7">
    <location>
        <position position="104"/>
    </location>
    <ligand>
        <name>S-adenosyl-L-methionine</name>
        <dbReference type="ChEBI" id="CHEBI:59789"/>
    </ligand>
</feature>
<keyword evidence="9" id="KW-1185">Reference proteome</keyword>
<evidence type="ECO:0000256" key="4">
    <source>
        <dbReference type="ARBA" id="ARBA00022603"/>
    </source>
</evidence>
<dbReference type="InterPro" id="IPR002903">
    <property type="entry name" value="RsmH"/>
</dbReference>
<evidence type="ECO:0000313" key="8">
    <source>
        <dbReference type="EMBL" id="AOU99014.1"/>
    </source>
</evidence>
<proteinExistence type="inferred from homology"/>
<keyword evidence="4 7" id="KW-0489">Methyltransferase</keyword>
<dbReference type="SUPFAM" id="SSF53335">
    <property type="entry name" value="S-adenosyl-L-methionine-dependent methyltransferases"/>
    <property type="match status" value="1"/>
</dbReference>
<evidence type="ECO:0000256" key="3">
    <source>
        <dbReference type="ARBA" id="ARBA00022552"/>
    </source>
</evidence>
<dbReference type="GO" id="GO:0071424">
    <property type="term" value="F:rRNA (cytosine-N4-)-methyltransferase activity"/>
    <property type="evidence" value="ECO:0007669"/>
    <property type="project" value="UniProtKB-UniRule"/>
</dbReference>
<dbReference type="PANTHER" id="PTHR11265">
    <property type="entry name" value="S-ADENOSYL-METHYLTRANSFERASE MRAW"/>
    <property type="match status" value="1"/>
</dbReference>
<dbReference type="AlphaFoldDB" id="A0A1D8IRL0"/>
<organism evidence="8 9">
    <name type="scientific">Acidihalobacter yilgarnensis</name>
    <dbReference type="NCBI Taxonomy" id="2819280"/>
    <lineage>
        <taxon>Bacteria</taxon>
        <taxon>Pseudomonadati</taxon>
        <taxon>Pseudomonadota</taxon>
        <taxon>Gammaproteobacteria</taxon>
        <taxon>Chromatiales</taxon>
        <taxon>Ectothiorhodospiraceae</taxon>
        <taxon>Acidihalobacter</taxon>
    </lineage>
</organism>
<comment type="subcellular location">
    <subcellularLocation>
        <location evidence="7">Cytoplasm</location>
    </subcellularLocation>
</comment>
<keyword evidence="5 7" id="KW-0808">Transferase</keyword>
<feature type="binding site" evidence="7">
    <location>
        <position position="111"/>
    </location>
    <ligand>
        <name>S-adenosyl-L-methionine</name>
        <dbReference type="ChEBI" id="CHEBI:59789"/>
    </ligand>
</feature>
<dbReference type="NCBIfam" id="TIGR00006">
    <property type="entry name" value="16S rRNA (cytosine(1402)-N(4))-methyltransferase RsmH"/>
    <property type="match status" value="1"/>
</dbReference>
<dbReference type="HAMAP" id="MF_01007">
    <property type="entry name" value="16SrRNA_methyltr_H"/>
    <property type="match status" value="1"/>
</dbReference>
<dbReference type="Gene3D" id="1.10.150.170">
    <property type="entry name" value="Putative methyltransferase TM0872, insert domain"/>
    <property type="match status" value="1"/>
</dbReference>